<dbReference type="SMART" id="SM00448">
    <property type="entry name" value="REC"/>
    <property type="match status" value="1"/>
</dbReference>
<dbReference type="PROSITE" id="PS50110">
    <property type="entry name" value="RESPONSE_REGULATORY"/>
    <property type="match status" value="1"/>
</dbReference>
<accession>A0A1Y5SNA2</accession>
<gene>
    <name evidence="3" type="primary">mprA</name>
    <name evidence="3" type="ORF">ROA7023_01833</name>
</gene>
<organism evidence="3 4">
    <name type="scientific">Roseisalinus antarcticus</name>
    <dbReference type="NCBI Taxonomy" id="254357"/>
    <lineage>
        <taxon>Bacteria</taxon>
        <taxon>Pseudomonadati</taxon>
        <taxon>Pseudomonadota</taxon>
        <taxon>Alphaproteobacteria</taxon>
        <taxon>Rhodobacterales</taxon>
        <taxon>Roseobacteraceae</taxon>
        <taxon>Roseisalinus</taxon>
    </lineage>
</organism>
<feature type="domain" description="Response regulatory" evidence="2">
    <location>
        <begin position="2"/>
        <end position="117"/>
    </location>
</feature>
<evidence type="ECO:0000313" key="4">
    <source>
        <dbReference type="Proteomes" id="UP000193900"/>
    </source>
</evidence>
<dbReference type="Gene3D" id="3.40.50.2300">
    <property type="match status" value="1"/>
</dbReference>
<feature type="modified residue" description="4-aspartylphosphate" evidence="1">
    <location>
        <position position="51"/>
    </location>
</feature>
<evidence type="ECO:0000313" key="3">
    <source>
        <dbReference type="EMBL" id="SLN44588.1"/>
    </source>
</evidence>
<reference evidence="3 4" key="1">
    <citation type="submission" date="2017-03" db="EMBL/GenBank/DDBJ databases">
        <authorList>
            <person name="Afonso C.L."/>
            <person name="Miller P.J."/>
            <person name="Scott M.A."/>
            <person name="Spackman E."/>
            <person name="Goraichik I."/>
            <person name="Dimitrov K.M."/>
            <person name="Suarez D.L."/>
            <person name="Swayne D.E."/>
        </authorList>
    </citation>
    <scope>NUCLEOTIDE SEQUENCE [LARGE SCALE GENOMIC DNA]</scope>
    <source>
        <strain evidence="3 4">CECT 7023</strain>
    </source>
</reference>
<keyword evidence="1" id="KW-0597">Phosphoprotein</keyword>
<sequence>MRLLIVEDDIALCQLWGRHLARAGHEVTLCHDGRRAIDLLCVTGYDVIVLDLVLSSGSALGVAEYAEVRQPEAKVMFVTNTTFFSDGSIFALNGNACAYLPTDTLPEDLAAMVEHHGR</sequence>
<keyword evidence="4" id="KW-1185">Reference proteome</keyword>
<protein>
    <submittedName>
        <fullName evidence="3">Response regulator MprA</fullName>
    </submittedName>
</protein>
<dbReference type="RefSeq" id="WP_085878691.1">
    <property type="nucleotide sequence ID" value="NZ_FWFZ01000007.1"/>
</dbReference>
<dbReference type="GO" id="GO:0000160">
    <property type="term" value="P:phosphorelay signal transduction system"/>
    <property type="evidence" value="ECO:0007669"/>
    <property type="project" value="InterPro"/>
</dbReference>
<dbReference type="Proteomes" id="UP000193900">
    <property type="component" value="Unassembled WGS sequence"/>
</dbReference>
<dbReference type="SUPFAM" id="SSF52172">
    <property type="entry name" value="CheY-like"/>
    <property type="match status" value="1"/>
</dbReference>
<proteinExistence type="predicted"/>
<dbReference type="InterPro" id="IPR001789">
    <property type="entry name" value="Sig_transdc_resp-reg_receiver"/>
</dbReference>
<dbReference type="OrthoDB" id="7874292at2"/>
<dbReference type="Pfam" id="PF00072">
    <property type="entry name" value="Response_reg"/>
    <property type="match status" value="1"/>
</dbReference>
<evidence type="ECO:0000256" key="1">
    <source>
        <dbReference type="PROSITE-ProRule" id="PRU00169"/>
    </source>
</evidence>
<dbReference type="AlphaFoldDB" id="A0A1Y5SNA2"/>
<dbReference type="InterPro" id="IPR011006">
    <property type="entry name" value="CheY-like_superfamily"/>
</dbReference>
<dbReference type="EMBL" id="FWFZ01000007">
    <property type="protein sequence ID" value="SLN44588.1"/>
    <property type="molecule type" value="Genomic_DNA"/>
</dbReference>
<evidence type="ECO:0000259" key="2">
    <source>
        <dbReference type="PROSITE" id="PS50110"/>
    </source>
</evidence>
<name>A0A1Y5SNA2_9RHOB</name>